<evidence type="ECO:0000256" key="8">
    <source>
        <dbReference type="RuleBase" id="RU003971"/>
    </source>
</evidence>
<dbReference type="Pfam" id="PF00619">
    <property type="entry name" value="CARD"/>
    <property type="match status" value="1"/>
</dbReference>
<dbReference type="Gene3D" id="1.10.533.10">
    <property type="entry name" value="Death Domain, Fas"/>
    <property type="match status" value="1"/>
</dbReference>
<dbReference type="PROSITE" id="PS01121">
    <property type="entry name" value="CASPASE_HIS"/>
    <property type="match status" value="1"/>
</dbReference>
<dbReference type="InterPro" id="IPR002138">
    <property type="entry name" value="Pept_C14_p10"/>
</dbReference>
<evidence type="ECO:0000256" key="7">
    <source>
        <dbReference type="PIRSR" id="PIRSR038001-1"/>
    </source>
</evidence>
<dbReference type="InterPro" id="IPR011029">
    <property type="entry name" value="DEATH-like_dom_sf"/>
</dbReference>
<evidence type="ECO:0000259" key="11">
    <source>
        <dbReference type="PROSITE" id="PS50208"/>
    </source>
</evidence>
<evidence type="ECO:0000313" key="13">
    <source>
        <dbReference type="EMBL" id="KAK2547941.1"/>
    </source>
</evidence>
<dbReference type="PROSITE" id="PS50209">
    <property type="entry name" value="CARD"/>
    <property type="match status" value="1"/>
</dbReference>
<gene>
    <name evidence="13" type="ORF">P5673_031960</name>
</gene>
<dbReference type="Proteomes" id="UP001249851">
    <property type="component" value="Unassembled WGS sequence"/>
</dbReference>
<dbReference type="Gene3D" id="3.40.50.1460">
    <property type="match status" value="1"/>
</dbReference>
<dbReference type="SUPFAM" id="SSF52129">
    <property type="entry name" value="Caspase-like"/>
    <property type="match status" value="1"/>
</dbReference>
<evidence type="ECO:0000256" key="6">
    <source>
        <dbReference type="ARBA" id="ARBA00023145"/>
    </source>
</evidence>
<keyword evidence="4" id="KW-0378">Hydrolase</keyword>
<comment type="caution">
    <text evidence="13">The sequence shown here is derived from an EMBL/GenBank/DDBJ whole genome shotgun (WGS) entry which is preliminary data.</text>
</comment>
<feature type="region of interest" description="Disordered" evidence="9">
    <location>
        <begin position="138"/>
        <end position="172"/>
    </location>
</feature>
<dbReference type="InterPro" id="IPR002398">
    <property type="entry name" value="Pept_C14"/>
</dbReference>
<dbReference type="Pfam" id="PF00656">
    <property type="entry name" value="Peptidase_C14"/>
    <property type="match status" value="1"/>
</dbReference>
<evidence type="ECO:0000313" key="14">
    <source>
        <dbReference type="Proteomes" id="UP001249851"/>
    </source>
</evidence>
<evidence type="ECO:0000256" key="9">
    <source>
        <dbReference type="SAM" id="MobiDB-lite"/>
    </source>
</evidence>
<dbReference type="GO" id="GO:0042981">
    <property type="term" value="P:regulation of apoptotic process"/>
    <property type="evidence" value="ECO:0007669"/>
    <property type="project" value="InterPro"/>
</dbReference>
<keyword evidence="5" id="KW-0788">Thiol protease</keyword>
<dbReference type="PRINTS" id="PR00376">
    <property type="entry name" value="IL1BCENZYME"/>
</dbReference>
<dbReference type="InterPro" id="IPR015917">
    <property type="entry name" value="Pept_C14A"/>
</dbReference>
<dbReference type="AlphaFoldDB" id="A0AAD9PS73"/>
<dbReference type="CDD" id="cd01671">
    <property type="entry name" value="CARD"/>
    <property type="match status" value="1"/>
</dbReference>
<evidence type="ECO:0000256" key="4">
    <source>
        <dbReference type="ARBA" id="ARBA00022801"/>
    </source>
</evidence>
<evidence type="ECO:0000256" key="1">
    <source>
        <dbReference type="ARBA" id="ARBA00010134"/>
    </source>
</evidence>
<feature type="active site" evidence="7">
    <location>
        <position position="290"/>
    </location>
</feature>
<keyword evidence="2" id="KW-0645">Protease</keyword>
<evidence type="ECO:0000256" key="5">
    <source>
        <dbReference type="ARBA" id="ARBA00022807"/>
    </source>
</evidence>
<dbReference type="InterPro" id="IPR033139">
    <property type="entry name" value="Caspase_cys_AS"/>
</dbReference>
<dbReference type="PANTHER" id="PTHR47901">
    <property type="entry name" value="CASPASE RECRUITMENT DOMAIN-CONTAINING PROTEIN 18"/>
    <property type="match status" value="1"/>
</dbReference>
<dbReference type="InterPro" id="IPR016129">
    <property type="entry name" value="Caspase_his_AS"/>
</dbReference>
<dbReference type="InterPro" id="IPR001315">
    <property type="entry name" value="CARD"/>
</dbReference>
<evidence type="ECO:0000256" key="2">
    <source>
        <dbReference type="ARBA" id="ARBA00022670"/>
    </source>
</evidence>
<keyword evidence="3" id="KW-0053">Apoptosis</keyword>
<evidence type="ECO:0000259" key="10">
    <source>
        <dbReference type="PROSITE" id="PS50207"/>
    </source>
</evidence>
<dbReference type="PROSITE" id="PS50208">
    <property type="entry name" value="CASPASE_P20"/>
    <property type="match status" value="1"/>
</dbReference>
<comment type="similarity">
    <text evidence="1 8">Belongs to the peptidase C14A family.</text>
</comment>
<dbReference type="PROSITE" id="PS50207">
    <property type="entry name" value="CASPASE_P10"/>
    <property type="match status" value="1"/>
</dbReference>
<dbReference type="PROSITE" id="PS01122">
    <property type="entry name" value="CASPASE_CYS"/>
    <property type="match status" value="1"/>
</dbReference>
<reference evidence="13" key="2">
    <citation type="journal article" date="2023" name="Science">
        <title>Genomic signatures of disease resistance in endangered staghorn corals.</title>
        <authorList>
            <person name="Vollmer S.V."/>
            <person name="Selwyn J.D."/>
            <person name="Despard B.A."/>
            <person name="Roesel C.L."/>
        </authorList>
    </citation>
    <scope>NUCLEOTIDE SEQUENCE</scope>
    <source>
        <strain evidence="13">K2</strain>
    </source>
</reference>
<dbReference type="EMBL" id="JARQWQ010000161">
    <property type="protein sequence ID" value="KAK2547941.1"/>
    <property type="molecule type" value="Genomic_DNA"/>
</dbReference>
<dbReference type="GO" id="GO:0006508">
    <property type="term" value="P:proteolysis"/>
    <property type="evidence" value="ECO:0007669"/>
    <property type="project" value="UniProtKB-KW"/>
</dbReference>
<dbReference type="SMART" id="SM00115">
    <property type="entry name" value="CASc"/>
    <property type="match status" value="1"/>
</dbReference>
<proteinExistence type="inferred from homology"/>
<evidence type="ECO:0000259" key="12">
    <source>
        <dbReference type="PROSITE" id="PS50209"/>
    </source>
</evidence>
<evidence type="ECO:0000256" key="3">
    <source>
        <dbReference type="ARBA" id="ARBA00022703"/>
    </source>
</evidence>
<dbReference type="SMART" id="SM00114">
    <property type="entry name" value="CARD"/>
    <property type="match status" value="1"/>
</dbReference>
<feature type="domain" description="CARD" evidence="12">
    <location>
        <begin position="1"/>
        <end position="86"/>
    </location>
</feature>
<feature type="domain" description="Caspase family p20" evidence="11">
    <location>
        <begin position="202"/>
        <end position="337"/>
    </location>
</feature>
<dbReference type="SUPFAM" id="SSF47986">
    <property type="entry name" value="DEATH domain"/>
    <property type="match status" value="1"/>
</dbReference>
<dbReference type="InterPro" id="IPR029030">
    <property type="entry name" value="Caspase-like_dom_sf"/>
</dbReference>
<protein>
    <submittedName>
        <fullName evidence="13">Caspase-8</fullName>
    </submittedName>
</protein>
<name>A0AAD9PS73_ACRCE</name>
<dbReference type="GO" id="GO:0006915">
    <property type="term" value="P:apoptotic process"/>
    <property type="evidence" value="ECO:0007669"/>
    <property type="project" value="UniProtKB-KW"/>
</dbReference>
<organism evidence="13 14">
    <name type="scientific">Acropora cervicornis</name>
    <name type="common">Staghorn coral</name>
    <dbReference type="NCBI Taxonomy" id="6130"/>
    <lineage>
        <taxon>Eukaryota</taxon>
        <taxon>Metazoa</taxon>
        <taxon>Cnidaria</taxon>
        <taxon>Anthozoa</taxon>
        <taxon>Hexacorallia</taxon>
        <taxon>Scleractinia</taxon>
        <taxon>Astrocoeniina</taxon>
        <taxon>Acroporidae</taxon>
        <taxon>Acropora</taxon>
    </lineage>
</organism>
<keyword evidence="14" id="KW-1185">Reference proteome</keyword>
<feature type="domain" description="Caspase family p10" evidence="10">
    <location>
        <begin position="374"/>
        <end position="456"/>
    </location>
</feature>
<dbReference type="InterPro" id="IPR001309">
    <property type="entry name" value="Pept_C14_p20"/>
</dbReference>
<dbReference type="CDD" id="cd00032">
    <property type="entry name" value="CASc"/>
    <property type="match status" value="1"/>
</dbReference>
<dbReference type="PANTHER" id="PTHR47901:SF8">
    <property type="entry name" value="CASPASE-3"/>
    <property type="match status" value="1"/>
</dbReference>
<reference evidence="13" key="1">
    <citation type="journal article" date="2023" name="G3 (Bethesda)">
        <title>Whole genome assembly and annotation of the endangered Caribbean coral Acropora cervicornis.</title>
        <authorList>
            <person name="Selwyn J.D."/>
            <person name="Vollmer S.V."/>
        </authorList>
    </citation>
    <scope>NUCLEOTIDE SEQUENCE</scope>
    <source>
        <strain evidence="13">K2</strain>
    </source>
</reference>
<dbReference type="PIRSF" id="PIRSF038001">
    <property type="entry name" value="Caspase_ICE"/>
    <property type="match status" value="1"/>
</dbReference>
<feature type="active site" evidence="7">
    <location>
        <position position="333"/>
    </location>
</feature>
<dbReference type="InterPro" id="IPR011600">
    <property type="entry name" value="Pept_C14_caspase"/>
</dbReference>
<feature type="compositionally biased region" description="Polar residues" evidence="9">
    <location>
        <begin position="348"/>
        <end position="357"/>
    </location>
</feature>
<dbReference type="GO" id="GO:0004197">
    <property type="term" value="F:cysteine-type endopeptidase activity"/>
    <property type="evidence" value="ECO:0007669"/>
    <property type="project" value="InterPro"/>
</dbReference>
<sequence length="458" mass="51958">MCSPLAEGLRRNRKAILRDLDPSKSWNYLYQEGIFDLDDIDEVKAERTRKKKAEALLEKVEHSGPVGIAVFAETLRKSQRHLFDLLQSFINDTGSYGSQLQAGQPTIAQVTRQVSDLHIYREPVPCVQKALSPVEHVHEGSDRAFEKISSGDLNGSLETNQERGENDTPAEESLVISPFDFTKLPPHIRPYSEDVYPMTATPRGLALIINNESFVRDSEQTEKEFEKEKLEVRQGSEKDTISLQMLFEALDFKVRVNRNVTEKQLLKVLDDVSKDDHSDYHCFVLCLMSHGKEGQFYCADGKTVCLKEISNFFSNRNCETLKGKPKLFFIQACRGYVKDRGVVEDSPSEQGPQQASGENDEGPGWKFSFERDIIPNQADMLMAYSTVSGYASFRNPHYGSRFVRCLVEVFQEKASHEDVLSMLTKVNDKLSKMGEIDSKQVGQPTSTLRKKVYFWPGL</sequence>
<accession>A0AAD9PS73</accession>
<feature type="region of interest" description="Disordered" evidence="9">
    <location>
        <begin position="343"/>
        <end position="364"/>
    </location>
</feature>
<keyword evidence="6" id="KW-0865">Zymogen</keyword>